<feature type="signal peptide" evidence="1">
    <location>
        <begin position="1"/>
        <end position="18"/>
    </location>
</feature>
<dbReference type="EMBL" id="JAUJYO010000001">
    <property type="protein sequence ID" value="KAK1324654.1"/>
    <property type="molecule type" value="Genomic_DNA"/>
</dbReference>
<dbReference type="AlphaFoldDB" id="A0AAV9FHX4"/>
<reference evidence="2" key="2">
    <citation type="submission" date="2023-06" db="EMBL/GenBank/DDBJ databases">
        <authorList>
            <person name="Ma L."/>
            <person name="Liu K.-W."/>
            <person name="Li Z."/>
            <person name="Hsiao Y.-Y."/>
            <person name="Qi Y."/>
            <person name="Fu T."/>
            <person name="Tang G."/>
            <person name="Zhang D."/>
            <person name="Sun W.-H."/>
            <person name="Liu D.-K."/>
            <person name="Li Y."/>
            <person name="Chen G.-Z."/>
            <person name="Liu X.-D."/>
            <person name="Liao X.-Y."/>
            <person name="Jiang Y.-T."/>
            <person name="Yu X."/>
            <person name="Hao Y."/>
            <person name="Huang J."/>
            <person name="Zhao X.-W."/>
            <person name="Ke S."/>
            <person name="Chen Y.-Y."/>
            <person name="Wu W.-L."/>
            <person name="Hsu J.-L."/>
            <person name="Lin Y.-F."/>
            <person name="Huang M.-D."/>
            <person name="Li C.-Y."/>
            <person name="Huang L."/>
            <person name="Wang Z.-W."/>
            <person name="Zhao X."/>
            <person name="Zhong W.-Y."/>
            <person name="Peng D.-H."/>
            <person name="Ahmad S."/>
            <person name="Lan S."/>
            <person name="Zhang J.-S."/>
            <person name="Tsai W.-C."/>
            <person name="Van De Peer Y."/>
            <person name="Liu Z.-J."/>
        </authorList>
    </citation>
    <scope>NUCLEOTIDE SEQUENCE</scope>
    <source>
        <strain evidence="2">CP</strain>
        <tissue evidence="2">Leaves</tissue>
    </source>
</reference>
<evidence type="ECO:0000256" key="1">
    <source>
        <dbReference type="SAM" id="SignalP"/>
    </source>
</evidence>
<keyword evidence="1" id="KW-0732">Signal</keyword>
<organism evidence="2 3">
    <name type="scientific">Acorus calamus</name>
    <name type="common">Sweet flag</name>
    <dbReference type="NCBI Taxonomy" id="4465"/>
    <lineage>
        <taxon>Eukaryota</taxon>
        <taxon>Viridiplantae</taxon>
        <taxon>Streptophyta</taxon>
        <taxon>Embryophyta</taxon>
        <taxon>Tracheophyta</taxon>
        <taxon>Spermatophyta</taxon>
        <taxon>Magnoliopsida</taxon>
        <taxon>Liliopsida</taxon>
        <taxon>Acoraceae</taxon>
        <taxon>Acorus</taxon>
    </lineage>
</organism>
<evidence type="ECO:0000313" key="3">
    <source>
        <dbReference type="Proteomes" id="UP001180020"/>
    </source>
</evidence>
<keyword evidence="3" id="KW-1185">Reference proteome</keyword>
<sequence length="78" mass="8636">MVVSVGLWVIWLTRNSVVFPGQDGFIRNLGRFIVGASIEETKTGESNGTCKDEIVSEIGKKMKEGHVLLKLQKTHNAH</sequence>
<accession>A0AAV9FHX4</accession>
<evidence type="ECO:0000313" key="2">
    <source>
        <dbReference type="EMBL" id="KAK1324654.1"/>
    </source>
</evidence>
<proteinExistence type="predicted"/>
<comment type="caution">
    <text evidence="2">The sequence shown here is derived from an EMBL/GenBank/DDBJ whole genome shotgun (WGS) entry which is preliminary data.</text>
</comment>
<protein>
    <submittedName>
        <fullName evidence="2">Uncharacterized protein</fullName>
    </submittedName>
</protein>
<name>A0AAV9FHX4_ACOCL</name>
<gene>
    <name evidence="2" type="ORF">QJS10_CPA01g02929</name>
</gene>
<reference evidence="2" key="1">
    <citation type="journal article" date="2023" name="Nat. Commun.">
        <title>Diploid and tetraploid genomes of Acorus and the evolution of monocots.</title>
        <authorList>
            <person name="Ma L."/>
            <person name="Liu K.W."/>
            <person name="Li Z."/>
            <person name="Hsiao Y.Y."/>
            <person name="Qi Y."/>
            <person name="Fu T."/>
            <person name="Tang G.D."/>
            <person name="Zhang D."/>
            <person name="Sun W.H."/>
            <person name="Liu D.K."/>
            <person name="Li Y."/>
            <person name="Chen G.Z."/>
            <person name="Liu X.D."/>
            <person name="Liao X.Y."/>
            <person name="Jiang Y.T."/>
            <person name="Yu X."/>
            <person name="Hao Y."/>
            <person name="Huang J."/>
            <person name="Zhao X.W."/>
            <person name="Ke S."/>
            <person name="Chen Y.Y."/>
            <person name="Wu W.L."/>
            <person name="Hsu J.L."/>
            <person name="Lin Y.F."/>
            <person name="Huang M.D."/>
            <person name="Li C.Y."/>
            <person name="Huang L."/>
            <person name="Wang Z.W."/>
            <person name="Zhao X."/>
            <person name="Zhong W.Y."/>
            <person name="Peng D.H."/>
            <person name="Ahmad S."/>
            <person name="Lan S."/>
            <person name="Zhang J.S."/>
            <person name="Tsai W.C."/>
            <person name="Van de Peer Y."/>
            <person name="Liu Z.J."/>
        </authorList>
    </citation>
    <scope>NUCLEOTIDE SEQUENCE</scope>
    <source>
        <strain evidence="2">CP</strain>
    </source>
</reference>
<dbReference type="Proteomes" id="UP001180020">
    <property type="component" value="Unassembled WGS sequence"/>
</dbReference>
<feature type="chain" id="PRO_5043911452" evidence="1">
    <location>
        <begin position="19"/>
        <end position="78"/>
    </location>
</feature>